<dbReference type="Proteomes" id="UP000036890">
    <property type="component" value="Unassembled WGS sequence"/>
</dbReference>
<dbReference type="OrthoDB" id="5457135at2"/>
<comment type="caution">
    <text evidence="2">The sequence shown here is derived from an EMBL/GenBank/DDBJ whole genome shotgun (WGS) entry which is preliminary data.</text>
</comment>
<keyword evidence="1" id="KW-0472">Membrane</keyword>
<keyword evidence="1" id="KW-0812">Transmembrane</keyword>
<name>A0A0L8A6W5_9GAMM</name>
<evidence type="ECO:0000313" key="3">
    <source>
        <dbReference type="Proteomes" id="UP000036890"/>
    </source>
</evidence>
<dbReference type="EMBL" id="AJLO02000038">
    <property type="protein sequence ID" value="KOE97971.1"/>
    <property type="molecule type" value="Genomic_DNA"/>
</dbReference>
<feature type="transmembrane region" description="Helical" evidence="1">
    <location>
        <begin position="53"/>
        <end position="73"/>
    </location>
</feature>
<organism evidence="2 3">
    <name type="scientific">Stenotrophomonas geniculata N1</name>
    <dbReference type="NCBI Taxonomy" id="1167641"/>
    <lineage>
        <taxon>Bacteria</taxon>
        <taxon>Pseudomonadati</taxon>
        <taxon>Pseudomonadota</taxon>
        <taxon>Gammaproteobacteria</taxon>
        <taxon>Lysobacterales</taxon>
        <taxon>Lysobacteraceae</taxon>
        <taxon>Stenotrophomonas</taxon>
    </lineage>
</organism>
<reference evidence="2 3" key="1">
    <citation type="journal article" date="2012" name="J. Bacteriol.">
        <title>Genome sequence of a novel nicotine-degrading strain, Pseudomonas geniculata N1.</title>
        <authorList>
            <person name="Tang H."/>
            <person name="Yu H."/>
            <person name="Tai C."/>
            <person name="Huang K."/>
            <person name="Liu Y."/>
            <person name="Wang L."/>
            <person name="Yao Y."/>
            <person name="Wu G."/>
            <person name="Xu P."/>
        </authorList>
    </citation>
    <scope>NUCLEOTIDE SEQUENCE [LARGE SCALE GENOMIC DNA]</scope>
    <source>
        <strain evidence="2 3">N1</strain>
    </source>
</reference>
<feature type="transmembrane region" description="Helical" evidence="1">
    <location>
        <begin position="6"/>
        <end position="32"/>
    </location>
</feature>
<evidence type="ECO:0000313" key="2">
    <source>
        <dbReference type="EMBL" id="KOE97971.1"/>
    </source>
</evidence>
<keyword evidence="1" id="KW-1133">Transmembrane helix</keyword>
<evidence type="ECO:0000256" key="1">
    <source>
        <dbReference type="SAM" id="Phobius"/>
    </source>
</evidence>
<sequence>MDGFPWLLVAAAGSAIAALLHIGCIAFGAAWYRYFGAGPRMVRLAQAGHWWPPLMTAGITAVLVAWTLYALAAAGWHSPLPASRLVLSGIALLLLLRAAMGFGLALLRPGDNGRRFWVVSSLVCLSLGLAFALGTRQAWQSLG</sequence>
<feature type="transmembrane region" description="Helical" evidence="1">
    <location>
        <begin position="116"/>
        <end position="134"/>
    </location>
</feature>
<accession>A0A0L8A6W5</accession>
<feature type="transmembrane region" description="Helical" evidence="1">
    <location>
        <begin position="85"/>
        <end position="107"/>
    </location>
</feature>
<dbReference type="AlphaFoldDB" id="A0A0L8A6W5"/>
<proteinExistence type="predicted"/>
<gene>
    <name evidence="2" type="ORF">W7K_17530</name>
</gene>
<dbReference type="RefSeq" id="WP_019338090.1">
    <property type="nucleotide sequence ID" value="NZ_AJLO02000038.1"/>
</dbReference>
<protein>
    <submittedName>
        <fullName evidence="2">Membrane protein</fullName>
    </submittedName>
</protein>